<dbReference type="Proteomes" id="UP001262754">
    <property type="component" value="Unassembled WGS sequence"/>
</dbReference>
<evidence type="ECO:0000313" key="2">
    <source>
        <dbReference type="EMBL" id="MDR6531887.1"/>
    </source>
</evidence>
<sequence length="144" mass="15589">MTPADNDEAAIRRAIEAWTRGLHDKDVQGTTAVLADDFVRYSLAPPLRSTGPNPVGLQAWFDTWSGPIGYDLAALDIAAAGDVAFAHGLAHLTGTKTDGAVTDLWFRYTLGLRQRGEAWKIVHVHESVPFLMDGSIKAAVHLKP</sequence>
<keyword evidence="3" id="KW-1185">Reference proteome</keyword>
<accession>A0ABU1N0E7</accession>
<reference evidence="2 3" key="1">
    <citation type="submission" date="2023-07" db="EMBL/GenBank/DDBJ databases">
        <title>Sorghum-associated microbial communities from plants grown in Nebraska, USA.</title>
        <authorList>
            <person name="Schachtman D."/>
        </authorList>
    </citation>
    <scope>NUCLEOTIDE SEQUENCE [LARGE SCALE GENOMIC DNA]</scope>
    <source>
        <strain evidence="2 3">DS2154</strain>
    </source>
</reference>
<proteinExistence type="predicted"/>
<organism evidence="2 3">
    <name type="scientific">Caulobacter rhizosphaerae</name>
    <dbReference type="NCBI Taxonomy" id="2010972"/>
    <lineage>
        <taxon>Bacteria</taxon>
        <taxon>Pseudomonadati</taxon>
        <taxon>Pseudomonadota</taxon>
        <taxon>Alphaproteobacteria</taxon>
        <taxon>Caulobacterales</taxon>
        <taxon>Caulobacteraceae</taxon>
        <taxon>Caulobacter</taxon>
    </lineage>
</organism>
<comment type="caution">
    <text evidence="2">The sequence shown here is derived from an EMBL/GenBank/DDBJ whole genome shotgun (WGS) entry which is preliminary data.</text>
</comment>
<gene>
    <name evidence="2" type="ORF">J2800_002640</name>
</gene>
<evidence type="ECO:0000259" key="1">
    <source>
        <dbReference type="Pfam" id="PF13474"/>
    </source>
</evidence>
<dbReference type="Pfam" id="PF13474">
    <property type="entry name" value="SnoaL_3"/>
    <property type="match status" value="1"/>
</dbReference>
<feature type="domain" description="SnoaL-like" evidence="1">
    <location>
        <begin position="11"/>
        <end position="130"/>
    </location>
</feature>
<dbReference type="RefSeq" id="WP_310032133.1">
    <property type="nucleotide sequence ID" value="NZ_JAVDRL010000007.1"/>
</dbReference>
<name>A0ABU1N0E7_9CAUL</name>
<evidence type="ECO:0000313" key="3">
    <source>
        <dbReference type="Proteomes" id="UP001262754"/>
    </source>
</evidence>
<protein>
    <submittedName>
        <fullName evidence="2">PhnB protein</fullName>
    </submittedName>
</protein>
<dbReference type="SUPFAM" id="SSF54427">
    <property type="entry name" value="NTF2-like"/>
    <property type="match status" value="1"/>
</dbReference>
<dbReference type="EMBL" id="JAVDRL010000007">
    <property type="protein sequence ID" value="MDR6531887.1"/>
    <property type="molecule type" value="Genomic_DNA"/>
</dbReference>
<dbReference type="InterPro" id="IPR032710">
    <property type="entry name" value="NTF2-like_dom_sf"/>
</dbReference>
<dbReference type="Gene3D" id="3.10.450.50">
    <property type="match status" value="1"/>
</dbReference>
<dbReference type="InterPro" id="IPR037401">
    <property type="entry name" value="SnoaL-like"/>
</dbReference>